<feature type="signal peptide" evidence="3">
    <location>
        <begin position="1"/>
        <end position="19"/>
    </location>
</feature>
<dbReference type="GO" id="GO:0016805">
    <property type="term" value="F:dipeptidase activity"/>
    <property type="evidence" value="ECO:0007669"/>
    <property type="project" value="InterPro"/>
</dbReference>
<keyword evidence="2" id="KW-1133">Transmembrane helix</keyword>
<keyword evidence="3" id="KW-0732">Signal</keyword>
<organism evidence="5 6">
    <name type="scientific">Aphanomyces stellatus</name>
    <dbReference type="NCBI Taxonomy" id="120398"/>
    <lineage>
        <taxon>Eukaryota</taxon>
        <taxon>Sar</taxon>
        <taxon>Stramenopiles</taxon>
        <taxon>Oomycota</taxon>
        <taxon>Saprolegniomycetes</taxon>
        <taxon>Saprolegniales</taxon>
        <taxon>Verrucalvaceae</taxon>
        <taxon>Aphanomyces</taxon>
    </lineage>
</organism>
<evidence type="ECO:0000313" key="4">
    <source>
        <dbReference type="EMBL" id="KAF0719439.1"/>
    </source>
</evidence>
<evidence type="ECO:0000256" key="1">
    <source>
        <dbReference type="ARBA" id="ARBA00005705"/>
    </source>
</evidence>
<accession>A0A485K4E9</accession>
<dbReference type="GO" id="GO:0070004">
    <property type="term" value="F:cysteine-type exopeptidase activity"/>
    <property type="evidence" value="ECO:0007669"/>
    <property type="project" value="InterPro"/>
</dbReference>
<name>A0A485K4E9_9STRA</name>
<feature type="chain" id="PRO_5036355339" evidence="3">
    <location>
        <begin position="20"/>
        <end position="639"/>
    </location>
</feature>
<evidence type="ECO:0000313" key="5">
    <source>
        <dbReference type="EMBL" id="VFT78257.1"/>
    </source>
</evidence>
<dbReference type="Proteomes" id="UP000332933">
    <property type="component" value="Unassembled WGS sequence"/>
</dbReference>
<gene>
    <name evidence="5" type="primary">Aste57867_1035</name>
    <name evidence="4" type="ORF">As57867_001034</name>
    <name evidence="5" type="ORF">ASTE57867_1035</name>
</gene>
<evidence type="ECO:0000256" key="3">
    <source>
        <dbReference type="SAM" id="SignalP"/>
    </source>
</evidence>
<protein>
    <submittedName>
        <fullName evidence="5">Aste57867_1035 protein</fullName>
    </submittedName>
</protein>
<dbReference type="OrthoDB" id="5175656at2759"/>
<reference evidence="4" key="2">
    <citation type="submission" date="2019-06" db="EMBL/GenBank/DDBJ databases">
        <title>Genomics analysis of Aphanomyces spp. identifies a new class of oomycete effector associated with host adaptation.</title>
        <authorList>
            <person name="Gaulin E."/>
        </authorList>
    </citation>
    <scope>NUCLEOTIDE SEQUENCE</scope>
    <source>
        <strain evidence="4">CBS 578.67</strain>
    </source>
</reference>
<keyword evidence="6" id="KW-1185">Reference proteome</keyword>
<dbReference type="EMBL" id="CAADRA010000070">
    <property type="protein sequence ID" value="VFT78257.1"/>
    <property type="molecule type" value="Genomic_DNA"/>
</dbReference>
<dbReference type="AlphaFoldDB" id="A0A485K4E9"/>
<keyword evidence="2" id="KW-0472">Membrane</keyword>
<keyword evidence="2" id="KW-0812">Transmembrane</keyword>
<dbReference type="EMBL" id="VJMH01000070">
    <property type="protein sequence ID" value="KAF0719439.1"/>
    <property type="molecule type" value="Genomic_DNA"/>
</dbReference>
<sequence length="639" mass="69447">MVHGIVFVILASALHAVAGLPKACATIVVGAKASTTLTPMTTHSNDCADCDFRLVKVPARQFPAGAMRDVPLFAHQYPRYVGSGRGPTYERTALHPGFFNWTNTPVIAQIPQVNRTFGYLDGVYGIINEHQVALGESTCGAKLAAKPRTRGGSAVFDMTDLSRLALERTKTAREAIRLMGAMAEAYGFYGMGWDAPDPRWSAGEALTVTDPTEAWVLHVLPDDTGASAVWVAQRVPDTHVAAVANQFVIHAVNLTDIDNFMGSANMLDVAKRNGFWDGHAPFDFTVAFAMPITWHYVATRRVWRVFTLANPSVALSPTTDTYATTYPFSVETDGPLDALDLMRFQRDHFENTEFDLTQGPAAGPHGNPDRYGINATERHGGHFERSISTSVATYSFVTVLDALHPQNALLWFGPYAPHATTYVPIYVHATAVPAVLSDGLLRRFDLTSSFWVNALLGNHVARWYSVAHPVVEAARRASELKARGAQHTIQATAQGILDTQGQAAAVDYLTGVTDTQANQAHATSVNLVTDILTMFHDGCVVSDLAAQEFHVAVVSYPKWWLESVGYYNTTNRTATNDDDDTDDDFESNEVEPKASSCHAVVSGGIVGAFIFVVVLSLALGFHLGRRTGQTPARGYAFIQ</sequence>
<reference evidence="5 6" key="1">
    <citation type="submission" date="2019-03" db="EMBL/GenBank/DDBJ databases">
        <authorList>
            <person name="Gaulin E."/>
            <person name="Dumas B."/>
        </authorList>
    </citation>
    <scope>NUCLEOTIDE SEQUENCE [LARGE SCALE GENOMIC DNA]</scope>
    <source>
        <strain evidence="5">CBS 568.67</strain>
    </source>
</reference>
<comment type="similarity">
    <text evidence="1">Belongs to the peptidase C69 family. Secernin subfamily.</text>
</comment>
<dbReference type="PANTHER" id="PTHR12994:SF17">
    <property type="entry name" value="LD30995P"/>
    <property type="match status" value="1"/>
</dbReference>
<dbReference type="InterPro" id="IPR005322">
    <property type="entry name" value="Peptidase_C69"/>
</dbReference>
<dbReference type="PANTHER" id="PTHR12994">
    <property type="entry name" value="SECERNIN"/>
    <property type="match status" value="1"/>
</dbReference>
<evidence type="ECO:0000256" key="2">
    <source>
        <dbReference type="SAM" id="Phobius"/>
    </source>
</evidence>
<proteinExistence type="inferred from homology"/>
<feature type="transmembrane region" description="Helical" evidence="2">
    <location>
        <begin position="599"/>
        <end position="623"/>
    </location>
</feature>
<dbReference type="GO" id="GO:0006508">
    <property type="term" value="P:proteolysis"/>
    <property type="evidence" value="ECO:0007669"/>
    <property type="project" value="InterPro"/>
</dbReference>
<dbReference type="Pfam" id="PF03577">
    <property type="entry name" value="Peptidase_C69"/>
    <property type="match status" value="1"/>
</dbReference>
<evidence type="ECO:0000313" key="6">
    <source>
        <dbReference type="Proteomes" id="UP000332933"/>
    </source>
</evidence>